<dbReference type="PANTHER" id="PTHR37544:SF3">
    <property type="entry name" value="SPRAY"/>
    <property type="match status" value="1"/>
</dbReference>
<keyword evidence="1" id="KW-0812">Transmembrane</keyword>
<name>A0AAV9GH37_9PEZI</name>
<feature type="transmembrane region" description="Helical" evidence="1">
    <location>
        <begin position="551"/>
        <end position="573"/>
    </location>
</feature>
<dbReference type="PANTHER" id="PTHR37544">
    <property type="entry name" value="SPRAY-RELATED"/>
    <property type="match status" value="1"/>
</dbReference>
<sequence>MADATESIRLGNMNPANGDFASARSETGHEKNNLAKSTSHLITSSASNFNVPSPRSLLTGPSTLFFLSNILIIAIVCFFTSILAFTIFSESHDGILIIRRWTYLRSTGGDAFSGLSLLWTALPTLVFSLLGFLMGWVFKDVIELTPFLELYRGPVRGDRSAVLVDYRTESRLWVVPRALRRGHWLVAMLTVAMLLYAAVVVPLSSHLFDTRLRSLAEVHENGARQVTSFSPGRLSAEADYGRAMEVASAREVYGGGGGEFARWMTKDYIFPTFSAAGRAWPENSTVTIQGVTGYTAELDECDFIEPDKYRMSEAGRASNVTANETLTTPGGRTVSLNGADGGCLIKLDLQVDDGKFDLYFGSGVYQCPEGQKEGLRPPVFFVMAWPAAASGSSSPLALSTRVFSCRPRYQIGIGSLSISTAGSELTINSFNNISSTNHWSPQTGFEKAILTTASTSASAAGSRARVQTTAFGNLVLGRFDITQRDPAKPWTENDVDTEKELRVGLIESAQTIFKSVILSSLSTMALDESKWPLGTKENLRTATTDIDVEKLFVFFPVAVLILAALFVLFFLAIGASMASREMRNSQCQLPANLLAYHGLLQGCNDLHQVAVGVYEPNPKREFAEAAKKQWTVKTALFHVEVDGARRRLHAQGLQWRGGAGT</sequence>
<evidence type="ECO:0000256" key="1">
    <source>
        <dbReference type="SAM" id="Phobius"/>
    </source>
</evidence>
<proteinExistence type="predicted"/>
<dbReference type="Proteomes" id="UP001321760">
    <property type="component" value="Unassembled WGS sequence"/>
</dbReference>
<organism evidence="2 3">
    <name type="scientific">Podospora aff. communis PSN243</name>
    <dbReference type="NCBI Taxonomy" id="3040156"/>
    <lineage>
        <taxon>Eukaryota</taxon>
        <taxon>Fungi</taxon>
        <taxon>Dikarya</taxon>
        <taxon>Ascomycota</taxon>
        <taxon>Pezizomycotina</taxon>
        <taxon>Sordariomycetes</taxon>
        <taxon>Sordariomycetidae</taxon>
        <taxon>Sordariales</taxon>
        <taxon>Podosporaceae</taxon>
        <taxon>Podospora</taxon>
    </lineage>
</organism>
<accession>A0AAV9GH37</accession>
<keyword evidence="1" id="KW-1133">Transmembrane helix</keyword>
<dbReference type="Pfam" id="PF11915">
    <property type="entry name" value="DUF3433"/>
    <property type="match status" value="1"/>
</dbReference>
<dbReference type="EMBL" id="MU865955">
    <property type="protein sequence ID" value="KAK4446653.1"/>
    <property type="molecule type" value="Genomic_DNA"/>
</dbReference>
<gene>
    <name evidence="2" type="ORF">QBC34DRAFT_147372</name>
</gene>
<feature type="transmembrane region" description="Helical" evidence="1">
    <location>
        <begin position="184"/>
        <end position="203"/>
    </location>
</feature>
<evidence type="ECO:0000313" key="2">
    <source>
        <dbReference type="EMBL" id="KAK4446653.1"/>
    </source>
</evidence>
<dbReference type="AlphaFoldDB" id="A0AAV9GH37"/>
<reference evidence="2" key="2">
    <citation type="submission" date="2023-05" db="EMBL/GenBank/DDBJ databases">
        <authorList>
            <consortium name="Lawrence Berkeley National Laboratory"/>
            <person name="Steindorff A."/>
            <person name="Hensen N."/>
            <person name="Bonometti L."/>
            <person name="Westerberg I."/>
            <person name="Brannstrom I.O."/>
            <person name="Guillou S."/>
            <person name="Cros-Aarteil S."/>
            <person name="Calhoun S."/>
            <person name="Haridas S."/>
            <person name="Kuo A."/>
            <person name="Mondo S."/>
            <person name="Pangilinan J."/>
            <person name="Riley R."/>
            <person name="Labutti K."/>
            <person name="Andreopoulos B."/>
            <person name="Lipzen A."/>
            <person name="Chen C."/>
            <person name="Yanf M."/>
            <person name="Daum C."/>
            <person name="Ng V."/>
            <person name="Clum A."/>
            <person name="Ohm R."/>
            <person name="Martin F."/>
            <person name="Silar P."/>
            <person name="Natvig D."/>
            <person name="Lalanne C."/>
            <person name="Gautier V."/>
            <person name="Ament-Velasquez S.L."/>
            <person name="Kruys A."/>
            <person name="Hutchinson M.I."/>
            <person name="Powell A.J."/>
            <person name="Barry K."/>
            <person name="Miller A.N."/>
            <person name="Grigoriev I.V."/>
            <person name="Debuchy R."/>
            <person name="Gladieux P."/>
            <person name="Thoren M.H."/>
            <person name="Johannesson H."/>
        </authorList>
    </citation>
    <scope>NUCLEOTIDE SEQUENCE</scope>
    <source>
        <strain evidence="2">PSN243</strain>
    </source>
</reference>
<feature type="transmembrane region" description="Helical" evidence="1">
    <location>
        <begin position="117"/>
        <end position="138"/>
    </location>
</feature>
<keyword evidence="3" id="KW-1185">Reference proteome</keyword>
<feature type="transmembrane region" description="Helical" evidence="1">
    <location>
        <begin position="64"/>
        <end position="88"/>
    </location>
</feature>
<keyword evidence="1" id="KW-0472">Membrane</keyword>
<reference evidence="2" key="1">
    <citation type="journal article" date="2023" name="Mol. Phylogenet. Evol.">
        <title>Genome-scale phylogeny and comparative genomics of the fungal order Sordariales.</title>
        <authorList>
            <person name="Hensen N."/>
            <person name="Bonometti L."/>
            <person name="Westerberg I."/>
            <person name="Brannstrom I.O."/>
            <person name="Guillou S."/>
            <person name="Cros-Aarteil S."/>
            <person name="Calhoun S."/>
            <person name="Haridas S."/>
            <person name="Kuo A."/>
            <person name="Mondo S."/>
            <person name="Pangilinan J."/>
            <person name="Riley R."/>
            <person name="LaButti K."/>
            <person name="Andreopoulos B."/>
            <person name="Lipzen A."/>
            <person name="Chen C."/>
            <person name="Yan M."/>
            <person name="Daum C."/>
            <person name="Ng V."/>
            <person name="Clum A."/>
            <person name="Steindorff A."/>
            <person name="Ohm R.A."/>
            <person name="Martin F."/>
            <person name="Silar P."/>
            <person name="Natvig D.O."/>
            <person name="Lalanne C."/>
            <person name="Gautier V."/>
            <person name="Ament-Velasquez S.L."/>
            <person name="Kruys A."/>
            <person name="Hutchinson M.I."/>
            <person name="Powell A.J."/>
            <person name="Barry K."/>
            <person name="Miller A.N."/>
            <person name="Grigoriev I.V."/>
            <person name="Debuchy R."/>
            <person name="Gladieux P."/>
            <person name="Hiltunen Thoren M."/>
            <person name="Johannesson H."/>
        </authorList>
    </citation>
    <scope>NUCLEOTIDE SEQUENCE</scope>
    <source>
        <strain evidence="2">PSN243</strain>
    </source>
</reference>
<evidence type="ECO:0000313" key="3">
    <source>
        <dbReference type="Proteomes" id="UP001321760"/>
    </source>
</evidence>
<protein>
    <submittedName>
        <fullName evidence="2">Uncharacterized protein</fullName>
    </submittedName>
</protein>
<dbReference type="InterPro" id="IPR021840">
    <property type="entry name" value="DUF3433"/>
</dbReference>
<comment type="caution">
    <text evidence="2">The sequence shown here is derived from an EMBL/GenBank/DDBJ whole genome shotgun (WGS) entry which is preliminary data.</text>
</comment>